<evidence type="ECO:0000313" key="2">
    <source>
        <dbReference type="Proteomes" id="UP000186594"/>
    </source>
</evidence>
<dbReference type="AlphaFoldDB" id="A0A1U7LWB4"/>
<dbReference type="EMBL" id="LXFE01000132">
    <property type="protein sequence ID" value="OLL26957.1"/>
    <property type="molecule type" value="Genomic_DNA"/>
</dbReference>
<proteinExistence type="predicted"/>
<gene>
    <name evidence="1" type="ORF">NEOLI_000748</name>
</gene>
<accession>A0A1U7LWB4</accession>
<dbReference type="Proteomes" id="UP000186594">
    <property type="component" value="Unassembled WGS sequence"/>
</dbReference>
<reference evidence="1 2" key="1">
    <citation type="submission" date="2016-04" db="EMBL/GenBank/DDBJ databases">
        <title>Evolutionary innovation and constraint leading to complex multicellularity in the Ascomycota.</title>
        <authorList>
            <person name="Cisse O."/>
            <person name="Nguyen A."/>
            <person name="Hewitt D.A."/>
            <person name="Jedd G."/>
            <person name="Stajich J.E."/>
        </authorList>
    </citation>
    <scope>NUCLEOTIDE SEQUENCE [LARGE SCALE GENOMIC DNA]</scope>
    <source>
        <strain evidence="1 2">DAH-3</strain>
    </source>
</reference>
<comment type="caution">
    <text evidence="1">The sequence shown here is derived from an EMBL/GenBank/DDBJ whole genome shotgun (WGS) entry which is preliminary data.</text>
</comment>
<evidence type="ECO:0000313" key="1">
    <source>
        <dbReference type="EMBL" id="OLL26957.1"/>
    </source>
</evidence>
<name>A0A1U7LWB4_NEOID</name>
<keyword evidence="2" id="KW-1185">Reference proteome</keyword>
<protein>
    <submittedName>
        <fullName evidence="1">Uncharacterized protein</fullName>
    </submittedName>
</protein>
<sequence>MENPVLILRSIKSLTPILNLSIWMDTSVVRSMNFSLPIIRTPRKALRMTGFLNHLIPINILLDHRFFDTQPFESTTRMLSSRHLRLCPAIRRIVSRHQL</sequence>
<organism evidence="1 2">
    <name type="scientific">Neolecta irregularis (strain DAH-3)</name>
    <dbReference type="NCBI Taxonomy" id="1198029"/>
    <lineage>
        <taxon>Eukaryota</taxon>
        <taxon>Fungi</taxon>
        <taxon>Dikarya</taxon>
        <taxon>Ascomycota</taxon>
        <taxon>Taphrinomycotina</taxon>
        <taxon>Neolectales</taxon>
        <taxon>Neolectaceae</taxon>
        <taxon>Neolecta</taxon>
    </lineage>
</organism>